<dbReference type="Proteomes" id="UP000553632">
    <property type="component" value="Unassembled WGS sequence"/>
</dbReference>
<comment type="caution">
    <text evidence="3">The sequence shown here is derived from an EMBL/GenBank/DDBJ whole genome shotgun (WGS) entry which is preliminary data.</text>
</comment>
<sequence>MHPHSEQVDNESDYAHLLGQLEGKQRQLAEATETVELFKDKLDKLRSYNNSVVAENSALQRRLAEVEEQLSLTQGELERACQEQKNSREQWKIQLEAQADEMRRLHKLVTTQEDIDADKLKMASDLETEYNRRIAAVESKLASSRQKCGELQRELDQERIHNAMERQDADAALKKAREETRGEEATLHRRLREAELETKRYAEQASMIPKLKAQIIEMGAKMKEGTNLVASLKEQHEETVSNLQARIDAQRREILQKGKEARDALAEKAKTDRANVSLTEESARRAREIERLEASVTAIRKAHEEEKKALKEEREKEMVELRSKLSAQEGCVDRLEKELDRKCQECCEHVNRAAEQVREAERKVEDIQGKFNEESARVTVAHEAEVCELHRRLAGMNTACAEAKQTVSELEAALRSLEDRSHREVAEKEDKAVVMASSLEQARAQLRAAEDRAAEFEQMARDYSMLQSKHRETLAHLTNTVEKLEEKERSIEALKAELKDLNRAHEYERHKAVQDAEQWAQEAQQTRMELLEMTRHSQAVAEELRRTRSYAKKTQAKNKQKVKEAHTKVSTTNDKLKQLVRLQGHIERRASESKSSYEQRIAELERRLLHATYGHSTLALTNAPAFPAGGSAVTYSAYADPALPHDLFRHTARDSARGHRRSKERKPRDADKVKGSGTATEEAKENRGAAQPSQDLDVADLAQPQLWPTEHAT</sequence>
<evidence type="ECO:0000256" key="2">
    <source>
        <dbReference type="SAM" id="MobiDB-lite"/>
    </source>
</evidence>
<evidence type="ECO:0000256" key="1">
    <source>
        <dbReference type="SAM" id="Coils"/>
    </source>
</evidence>
<feature type="region of interest" description="Disordered" evidence="2">
    <location>
        <begin position="653"/>
        <end position="713"/>
    </location>
</feature>
<dbReference type="OMA" id="HERVKEM"/>
<keyword evidence="1" id="KW-0175">Coiled coil</keyword>
<dbReference type="EMBL" id="JABANM010004997">
    <property type="protein sequence ID" value="KAF4748356.1"/>
    <property type="molecule type" value="Genomic_DNA"/>
</dbReference>
<feature type="coiled-coil region" evidence="1">
    <location>
        <begin position="233"/>
        <end position="260"/>
    </location>
</feature>
<keyword evidence="5" id="KW-1185">Reference proteome</keyword>
<name>A0A7J6TM87_PEROL</name>
<feature type="coiled-coil region" evidence="1">
    <location>
        <begin position="14"/>
        <end position="101"/>
    </location>
</feature>
<evidence type="ECO:0000313" key="6">
    <source>
        <dbReference type="Proteomes" id="UP000574390"/>
    </source>
</evidence>
<evidence type="ECO:0000313" key="3">
    <source>
        <dbReference type="EMBL" id="KAF4746215.1"/>
    </source>
</evidence>
<accession>A0A7J6TM87</accession>
<dbReference type="AlphaFoldDB" id="A0A7J6TM87"/>
<feature type="coiled-coil region" evidence="1">
    <location>
        <begin position="289"/>
        <end position="511"/>
    </location>
</feature>
<dbReference type="Proteomes" id="UP000574390">
    <property type="component" value="Unassembled WGS sequence"/>
</dbReference>
<dbReference type="EMBL" id="JABANO010009798">
    <property type="protein sequence ID" value="KAF4746215.1"/>
    <property type="molecule type" value="Genomic_DNA"/>
</dbReference>
<reference evidence="5 6" key="1">
    <citation type="submission" date="2020-04" db="EMBL/GenBank/DDBJ databases">
        <title>Perkinsus olseni comparative genomics.</title>
        <authorList>
            <person name="Bogema D.R."/>
        </authorList>
    </citation>
    <scope>NUCLEOTIDE SEQUENCE [LARGE SCALE GENOMIC DNA]</scope>
    <source>
        <strain evidence="4">ATCC PRA-205</strain>
        <strain evidence="3 5">ATCC PRA-207</strain>
    </source>
</reference>
<proteinExistence type="predicted"/>
<feature type="coiled-coil region" evidence="1">
    <location>
        <begin position="134"/>
        <end position="197"/>
    </location>
</feature>
<gene>
    <name evidence="4" type="ORF">FOZ62_015582</name>
    <name evidence="3" type="ORF">FOZ63_001935</name>
</gene>
<evidence type="ECO:0000313" key="5">
    <source>
        <dbReference type="Proteomes" id="UP000553632"/>
    </source>
</evidence>
<evidence type="ECO:0000313" key="4">
    <source>
        <dbReference type="EMBL" id="KAF4748356.1"/>
    </source>
</evidence>
<protein>
    <submittedName>
        <fullName evidence="3">Uncharacterized protein</fullName>
    </submittedName>
</protein>
<organism evidence="3 5">
    <name type="scientific">Perkinsus olseni</name>
    <name type="common">Perkinsus atlanticus</name>
    <dbReference type="NCBI Taxonomy" id="32597"/>
    <lineage>
        <taxon>Eukaryota</taxon>
        <taxon>Sar</taxon>
        <taxon>Alveolata</taxon>
        <taxon>Perkinsozoa</taxon>
        <taxon>Perkinsea</taxon>
        <taxon>Perkinsida</taxon>
        <taxon>Perkinsidae</taxon>
        <taxon>Perkinsus</taxon>
    </lineage>
</organism>